<dbReference type="CDD" id="cd00093">
    <property type="entry name" value="HTH_XRE"/>
    <property type="match status" value="1"/>
</dbReference>
<dbReference type="AlphaFoldDB" id="A0AAX2EJT5"/>
<evidence type="ECO:0000256" key="1">
    <source>
        <dbReference type="ARBA" id="ARBA00023125"/>
    </source>
</evidence>
<protein>
    <submittedName>
        <fullName evidence="3">Helix-turn-helix</fullName>
    </submittedName>
</protein>
<dbReference type="PROSITE" id="PS50943">
    <property type="entry name" value="HTH_CROC1"/>
    <property type="match status" value="1"/>
</dbReference>
<feature type="domain" description="HTH cro/C1-type" evidence="2">
    <location>
        <begin position="15"/>
        <end position="69"/>
    </location>
</feature>
<dbReference type="PANTHER" id="PTHR46558">
    <property type="entry name" value="TRACRIPTIONAL REGULATORY PROTEIN-RELATED-RELATED"/>
    <property type="match status" value="1"/>
</dbReference>
<accession>A0AAX2EJT5</accession>
<dbReference type="Pfam" id="PF01381">
    <property type="entry name" value="HTH_3"/>
    <property type="match status" value="1"/>
</dbReference>
<dbReference type="SMART" id="SM00530">
    <property type="entry name" value="HTH_XRE"/>
    <property type="match status" value="1"/>
</dbReference>
<evidence type="ECO:0000313" key="4">
    <source>
        <dbReference type="Proteomes" id="UP000199735"/>
    </source>
</evidence>
<organism evidence="3 4">
    <name type="scientific">Terribacillus saccharophilus</name>
    <dbReference type="NCBI Taxonomy" id="361277"/>
    <lineage>
        <taxon>Bacteria</taxon>
        <taxon>Bacillati</taxon>
        <taxon>Bacillota</taxon>
        <taxon>Bacilli</taxon>
        <taxon>Bacillales</taxon>
        <taxon>Bacillaceae</taxon>
        <taxon>Terribacillus</taxon>
    </lineage>
</organism>
<reference evidence="3 4" key="1">
    <citation type="submission" date="2016-10" db="EMBL/GenBank/DDBJ databases">
        <authorList>
            <person name="Varghese N."/>
            <person name="Submissions S."/>
        </authorList>
    </citation>
    <scope>NUCLEOTIDE SEQUENCE [LARGE SCALE GENOMIC DNA]</scope>
    <source>
        <strain evidence="3 4">DSM 21619</strain>
    </source>
</reference>
<dbReference type="SUPFAM" id="SSF47413">
    <property type="entry name" value="lambda repressor-like DNA-binding domains"/>
    <property type="match status" value="1"/>
</dbReference>
<proteinExistence type="predicted"/>
<evidence type="ECO:0000313" key="3">
    <source>
        <dbReference type="EMBL" id="SEO07875.1"/>
    </source>
</evidence>
<gene>
    <name evidence="3" type="ORF">SAMN04489762_3433</name>
</gene>
<comment type="caution">
    <text evidence="3">The sequence shown here is derived from an EMBL/GenBank/DDBJ whole genome shotgun (WGS) entry which is preliminary data.</text>
</comment>
<sequence length="118" mass="13549">MEDKLEPRILFSERLALLIKYKGLTNVELARAIKVSPGLITKYTSGKASPSYENFVKIADFFDVSMDYLRGKSNSFNGDPGDNKRIDAWIGLLETMNMDEYEQRRIVEALRLLNKKLN</sequence>
<dbReference type="InterPro" id="IPR001387">
    <property type="entry name" value="Cro/C1-type_HTH"/>
</dbReference>
<dbReference type="PANTHER" id="PTHR46558:SF11">
    <property type="entry name" value="HTH-TYPE TRANSCRIPTIONAL REGULATOR XRE"/>
    <property type="match status" value="1"/>
</dbReference>
<dbReference type="Proteomes" id="UP000199735">
    <property type="component" value="Unassembled WGS sequence"/>
</dbReference>
<dbReference type="RefSeq" id="WP_093881536.1">
    <property type="nucleotide sequence ID" value="NZ_FOCD01000006.1"/>
</dbReference>
<dbReference type="GO" id="GO:0003677">
    <property type="term" value="F:DNA binding"/>
    <property type="evidence" value="ECO:0007669"/>
    <property type="project" value="UniProtKB-KW"/>
</dbReference>
<dbReference type="Gene3D" id="1.10.260.40">
    <property type="entry name" value="lambda repressor-like DNA-binding domains"/>
    <property type="match status" value="1"/>
</dbReference>
<dbReference type="EMBL" id="FOCD01000006">
    <property type="protein sequence ID" value="SEO07875.1"/>
    <property type="molecule type" value="Genomic_DNA"/>
</dbReference>
<evidence type="ECO:0000259" key="2">
    <source>
        <dbReference type="PROSITE" id="PS50943"/>
    </source>
</evidence>
<name>A0AAX2EJT5_9BACI</name>
<keyword evidence="1" id="KW-0238">DNA-binding</keyword>
<dbReference type="InterPro" id="IPR010982">
    <property type="entry name" value="Lambda_DNA-bd_dom_sf"/>
</dbReference>